<protein>
    <recommendedName>
        <fullName evidence="8">Phosphate transporter</fullName>
    </recommendedName>
</protein>
<organism evidence="10 11">
    <name type="scientific">Pocillopora damicornis</name>
    <name type="common">Cauliflower coral</name>
    <name type="synonym">Millepora damicornis</name>
    <dbReference type="NCBI Taxonomy" id="46731"/>
    <lineage>
        <taxon>Eukaryota</taxon>
        <taxon>Metazoa</taxon>
        <taxon>Cnidaria</taxon>
        <taxon>Anthozoa</taxon>
        <taxon>Hexacorallia</taxon>
        <taxon>Scleractinia</taxon>
        <taxon>Astrocoeniina</taxon>
        <taxon>Pocilloporidae</taxon>
        <taxon>Pocillopora</taxon>
    </lineage>
</organism>
<comment type="subcellular location">
    <subcellularLocation>
        <location evidence="1 8">Membrane</location>
        <topology evidence="1 8">Multi-pass membrane protein</topology>
    </subcellularLocation>
</comment>
<evidence type="ECO:0000256" key="4">
    <source>
        <dbReference type="ARBA" id="ARBA00022592"/>
    </source>
</evidence>
<evidence type="ECO:0000256" key="1">
    <source>
        <dbReference type="ARBA" id="ARBA00004141"/>
    </source>
</evidence>
<comment type="similarity">
    <text evidence="2 8">Belongs to the inorganic phosphate transporter (PiT) (TC 2.A.20) family.</text>
</comment>
<comment type="caution">
    <text evidence="10">The sequence shown here is derived from an EMBL/GenBank/DDBJ whole genome shotgun (WGS) entry which is preliminary data.</text>
</comment>
<evidence type="ECO:0000313" key="10">
    <source>
        <dbReference type="EMBL" id="RMX54436.1"/>
    </source>
</evidence>
<name>A0A3M6ULA2_POCDA</name>
<dbReference type="Pfam" id="PF01384">
    <property type="entry name" value="PHO4"/>
    <property type="match status" value="1"/>
</dbReference>
<dbReference type="AlphaFoldDB" id="A0A3M6ULA2"/>
<evidence type="ECO:0000256" key="5">
    <source>
        <dbReference type="ARBA" id="ARBA00022692"/>
    </source>
</evidence>
<gene>
    <name evidence="10" type="ORF">pdam_00018353</name>
</gene>
<feature type="transmembrane region" description="Helical" evidence="8">
    <location>
        <begin position="528"/>
        <end position="549"/>
    </location>
</feature>
<proteinExistence type="inferred from homology"/>
<keyword evidence="5 8" id="KW-0812">Transmembrane</keyword>
<evidence type="ECO:0000313" key="11">
    <source>
        <dbReference type="Proteomes" id="UP000275408"/>
    </source>
</evidence>
<keyword evidence="3 8" id="KW-0813">Transport</keyword>
<sequence length="553" mass="59317">MLEPKDPDLLWIVIVGFIVAFVLAFGIGANDVANSFGTSVGAKVLTLRQACIIATIFELSGAVLIGARVSDTVRKGIIDINSFNGTEELAMIGSLSALSGTGIWLIVATFFNLPVSGTHSVVGATMGYALVAHGLAGVKWKTFGLIAASWVISPLLSGLSSSIIFVLIRHFILSKINAFDIGLKSLPLFYAITIAINFFSVFYKGSHVLGFDRIPLYGVLILSVGGGILSAIIVLFVVSPYLKKKILREVYGDERETTLSAGSPAAAHFSKSTLIKSIEPEVFTDEQGSRKFLEESSQCEDDTVTLTLPSECSVSTQAQDTPNNEQAPDTPSDEQNLSCSPSSEMQCDTKELIQENGGLNEAHKERARSRGMSLLMEARMQVTDEPKTGRLFAFLQILTASFGAFAHGGNDVSNAIGPLISLWVIYWSGMIQEKVQIPIWILVFGGVGICIGLFVWGRRVIKTVGEDLTPITPSSGFVIEIGSALTVLCASNLGIPISTTHCKVGSVVMVGRVRSKEVVDWSLFRNVILAWVITMPFAGLISAGLFAALREAL</sequence>
<dbReference type="InterPro" id="IPR001204">
    <property type="entry name" value="Phos_transporter"/>
</dbReference>
<feature type="transmembrane region" description="Helical" evidence="8">
    <location>
        <begin position="188"/>
        <end position="205"/>
    </location>
</feature>
<evidence type="ECO:0000256" key="3">
    <source>
        <dbReference type="ARBA" id="ARBA00022448"/>
    </source>
</evidence>
<dbReference type="GO" id="GO:0035435">
    <property type="term" value="P:phosphate ion transmembrane transport"/>
    <property type="evidence" value="ECO:0007669"/>
    <property type="project" value="TreeGrafter"/>
</dbReference>
<evidence type="ECO:0000256" key="6">
    <source>
        <dbReference type="ARBA" id="ARBA00022989"/>
    </source>
</evidence>
<accession>A0A3M6ULA2</accession>
<keyword evidence="11" id="KW-1185">Reference proteome</keyword>
<evidence type="ECO:0000256" key="8">
    <source>
        <dbReference type="RuleBase" id="RU363058"/>
    </source>
</evidence>
<keyword evidence="6 8" id="KW-1133">Transmembrane helix</keyword>
<dbReference type="STRING" id="46731.A0A3M6ULA2"/>
<evidence type="ECO:0000256" key="2">
    <source>
        <dbReference type="ARBA" id="ARBA00009916"/>
    </source>
</evidence>
<evidence type="ECO:0000256" key="7">
    <source>
        <dbReference type="ARBA" id="ARBA00023136"/>
    </source>
</evidence>
<dbReference type="EMBL" id="RCHS01001261">
    <property type="protein sequence ID" value="RMX54436.1"/>
    <property type="molecule type" value="Genomic_DNA"/>
</dbReference>
<dbReference type="Proteomes" id="UP000275408">
    <property type="component" value="Unassembled WGS sequence"/>
</dbReference>
<feature type="transmembrane region" description="Helical" evidence="8">
    <location>
        <begin position="412"/>
        <end position="430"/>
    </location>
</feature>
<feature type="transmembrane region" description="Helical" evidence="8">
    <location>
        <begin position="9"/>
        <end position="27"/>
    </location>
</feature>
<feature type="transmembrane region" description="Helical" evidence="8">
    <location>
        <begin position="217"/>
        <end position="238"/>
    </location>
</feature>
<dbReference type="PANTHER" id="PTHR11101:SF80">
    <property type="entry name" value="PHOSPHATE TRANSPORTER"/>
    <property type="match status" value="1"/>
</dbReference>
<feature type="transmembrane region" description="Helical" evidence="8">
    <location>
        <begin position="143"/>
        <end position="168"/>
    </location>
</feature>
<comment type="function">
    <text evidence="8">Sodium-phosphate symporter.</text>
</comment>
<feature type="transmembrane region" description="Helical" evidence="8">
    <location>
        <begin position="437"/>
        <end position="456"/>
    </location>
</feature>
<keyword evidence="7 8" id="KW-0472">Membrane</keyword>
<feature type="region of interest" description="Disordered" evidence="9">
    <location>
        <begin position="313"/>
        <end position="346"/>
    </location>
</feature>
<keyword evidence="4 8" id="KW-0592">Phosphate transport</keyword>
<dbReference type="OMA" id="AWKTGNA"/>
<reference evidence="10 11" key="1">
    <citation type="journal article" date="2018" name="Sci. Rep.">
        <title>Comparative analysis of the Pocillopora damicornis genome highlights role of immune system in coral evolution.</title>
        <authorList>
            <person name="Cunning R."/>
            <person name="Bay R.A."/>
            <person name="Gillette P."/>
            <person name="Baker A.C."/>
            <person name="Traylor-Knowles N."/>
        </authorList>
    </citation>
    <scope>NUCLEOTIDE SEQUENCE [LARGE SCALE GENOMIC DNA]</scope>
    <source>
        <strain evidence="10">RSMAS</strain>
        <tissue evidence="10">Whole animal</tissue>
    </source>
</reference>
<dbReference type="GO" id="GO:0005315">
    <property type="term" value="F:phosphate transmembrane transporter activity"/>
    <property type="evidence" value="ECO:0007669"/>
    <property type="project" value="InterPro"/>
</dbReference>
<evidence type="ECO:0000256" key="9">
    <source>
        <dbReference type="SAM" id="MobiDB-lite"/>
    </source>
</evidence>
<dbReference type="PANTHER" id="PTHR11101">
    <property type="entry name" value="PHOSPHATE TRANSPORTER"/>
    <property type="match status" value="1"/>
</dbReference>
<dbReference type="OrthoDB" id="260807at2759"/>
<feature type="transmembrane region" description="Helical" evidence="8">
    <location>
        <begin position="47"/>
        <end position="69"/>
    </location>
</feature>
<feature type="transmembrane region" description="Helical" evidence="8">
    <location>
        <begin position="89"/>
        <end position="111"/>
    </location>
</feature>
<dbReference type="GO" id="GO:0016020">
    <property type="term" value="C:membrane"/>
    <property type="evidence" value="ECO:0007669"/>
    <property type="project" value="UniProtKB-SubCell"/>
</dbReference>